<comment type="caution">
    <text evidence="9">The sequence shown here is derived from an EMBL/GenBank/DDBJ whole genome shotgun (WGS) entry which is preliminary data.</text>
</comment>
<evidence type="ECO:0000256" key="5">
    <source>
        <dbReference type="ARBA" id="ARBA00022833"/>
    </source>
</evidence>
<gene>
    <name evidence="9" type="ORF">K437DRAFT_260361</name>
</gene>
<dbReference type="PANTHER" id="PTHR40626:SF11">
    <property type="entry name" value="ZINC FINGER PROTEIN YPR022C"/>
    <property type="match status" value="1"/>
</dbReference>
<proteinExistence type="predicted"/>
<evidence type="ECO:0000256" key="6">
    <source>
        <dbReference type="ARBA" id="ARBA00023242"/>
    </source>
</evidence>
<dbReference type="AlphaFoldDB" id="A0A066V9S1"/>
<feature type="domain" description="Xylanolytic transcriptional activator regulatory" evidence="8">
    <location>
        <begin position="177"/>
        <end position="468"/>
    </location>
</feature>
<dbReference type="Proteomes" id="UP000027361">
    <property type="component" value="Unassembled WGS sequence"/>
</dbReference>
<dbReference type="STRING" id="1037660.A0A066V9S1"/>
<keyword evidence="10" id="KW-1185">Reference proteome</keyword>
<dbReference type="RefSeq" id="XP_013239804.1">
    <property type="nucleotide sequence ID" value="XM_013384350.1"/>
</dbReference>
<reference evidence="9 10" key="1">
    <citation type="submission" date="2014-05" db="EMBL/GenBank/DDBJ databases">
        <title>Draft genome sequence of a rare smut relative, Tilletiaria anomala UBC 951.</title>
        <authorList>
            <consortium name="DOE Joint Genome Institute"/>
            <person name="Toome M."/>
            <person name="Kuo A."/>
            <person name="Henrissat B."/>
            <person name="Lipzen A."/>
            <person name="Tritt A."/>
            <person name="Yoshinaga Y."/>
            <person name="Zane M."/>
            <person name="Barry K."/>
            <person name="Grigoriev I.V."/>
            <person name="Spatafora J.W."/>
            <person name="Aimea M.C."/>
        </authorList>
    </citation>
    <scope>NUCLEOTIDE SEQUENCE [LARGE SCALE GENOMIC DNA]</scope>
    <source>
        <strain evidence="9 10">UBC 951</strain>
    </source>
</reference>
<dbReference type="GO" id="GO:0000785">
    <property type="term" value="C:chromatin"/>
    <property type="evidence" value="ECO:0007669"/>
    <property type="project" value="TreeGrafter"/>
</dbReference>
<dbReference type="GO" id="GO:0008270">
    <property type="term" value="F:zinc ion binding"/>
    <property type="evidence" value="ECO:0007669"/>
    <property type="project" value="UniProtKB-KW"/>
</dbReference>
<dbReference type="GO" id="GO:0000981">
    <property type="term" value="F:DNA-binding transcription factor activity, RNA polymerase II-specific"/>
    <property type="evidence" value="ECO:0007669"/>
    <property type="project" value="InterPro"/>
</dbReference>
<dbReference type="InterPro" id="IPR051059">
    <property type="entry name" value="VerF-like"/>
</dbReference>
<organism evidence="9 10">
    <name type="scientific">Tilletiaria anomala (strain ATCC 24038 / CBS 436.72 / UBC 951)</name>
    <dbReference type="NCBI Taxonomy" id="1037660"/>
    <lineage>
        <taxon>Eukaryota</taxon>
        <taxon>Fungi</taxon>
        <taxon>Dikarya</taxon>
        <taxon>Basidiomycota</taxon>
        <taxon>Ustilaginomycotina</taxon>
        <taxon>Exobasidiomycetes</taxon>
        <taxon>Georgefischeriales</taxon>
        <taxon>Tilletiariaceae</taxon>
        <taxon>Tilletiaria</taxon>
    </lineage>
</organism>
<dbReference type="GO" id="GO:0006351">
    <property type="term" value="P:DNA-templated transcription"/>
    <property type="evidence" value="ECO:0007669"/>
    <property type="project" value="InterPro"/>
</dbReference>
<keyword evidence="3" id="KW-0677">Repeat</keyword>
<evidence type="ECO:0000313" key="9">
    <source>
        <dbReference type="EMBL" id="KDN35504.1"/>
    </source>
</evidence>
<dbReference type="InParanoid" id="A0A066V9S1"/>
<evidence type="ECO:0000256" key="1">
    <source>
        <dbReference type="ARBA" id="ARBA00004123"/>
    </source>
</evidence>
<dbReference type="Pfam" id="PF04082">
    <property type="entry name" value="Fungal_trans"/>
    <property type="match status" value="1"/>
</dbReference>
<dbReference type="GeneID" id="25265527"/>
<evidence type="ECO:0000256" key="4">
    <source>
        <dbReference type="ARBA" id="ARBA00022771"/>
    </source>
</evidence>
<evidence type="ECO:0000256" key="3">
    <source>
        <dbReference type="ARBA" id="ARBA00022737"/>
    </source>
</evidence>
<dbReference type="EMBL" id="JMSN01000211">
    <property type="protein sequence ID" value="KDN35504.1"/>
    <property type="molecule type" value="Genomic_DNA"/>
</dbReference>
<evidence type="ECO:0000256" key="2">
    <source>
        <dbReference type="ARBA" id="ARBA00022723"/>
    </source>
</evidence>
<protein>
    <recommendedName>
        <fullName evidence="8">Xylanolytic transcriptional activator regulatory domain-containing protein</fullName>
    </recommendedName>
</protein>
<dbReference type="PANTHER" id="PTHR40626">
    <property type="entry name" value="MIP31509P"/>
    <property type="match status" value="1"/>
</dbReference>
<keyword evidence="5" id="KW-0862">Zinc</keyword>
<feature type="region of interest" description="Disordered" evidence="7">
    <location>
        <begin position="97"/>
        <end position="122"/>
    </location>
</feature>
<comment type="subcellular location">
    <subcellularLocation>
        <location evidence="1">Nucleus</location>
    </subcellularLocation>
</comment>
<name>A0A066V9S1_TILAU</name>
<keyword evidence="4" id="KW-0863">Zinc-finger</keyword>
<sequence length="639" mass="69314">MAAGNDADGLPIGPASMLAQPPMLHAGLAAPAQHYSVHWDPTMLPAWFDNTLSPLAYSEEPVNSGKMATASEADFNVTAAALVMDLILTQQQEPALSYSAPSTVTSTSAASSSSGSPGSGYFAPQSMQSMAMHAVNSSGSSSSSTLLTQLPVNSNNDVDSGILSALQDWPTPLTQHLDLYRVNFGNHLPFIHLPTKMTAADLHAIDEDLLRAMAIVGGNYDESASGGEDRGRSPAKLKSCDYYGCSVLKQRVLRSVEDMQSQPFIPADGSNAALFRIRMLTRRTQTLVLIQLVAMFSESRKHMIAAKHSHGSLIAVARELIQERKKHAKTKRLDVDWLTWVAKEEAARTLLTVYVVDSLRCICFNMPSSLNKRELSSLSEFDSDELWNAQDADMFNRLRNGAQDVREKVDTQKADGDVASSQRLFAILTICSDISRLFDADTATRQQLSQQLEAATINSNDRSTTSMSLQAIDRSLVACDTSLAAAVEQQMQTLTSWLSCLQASTAEHSPPRGNRPFLQEVMPWYWMGQHLLALLRARIVVPTGSTAVTPNPSNIAQRLALYGDGEGDDNESTDMAYSDSSNNIMHLIVQMRTALRRVDGGALMYAALGTNRLRDALPALPPSVSAASITGFFPQLGSI</sequence>
<keyword evidence="6" id="KW-0539">Nucleus</keyword>
<evidence type="ECO:0000313" key="10">
    <source>
        <dbReference type="Proteomes" id="UP000027361"/>
    </source>
</evidence>
<keyword evidence="2" id="KW-0479">Metal-binding</keyword>
<feature type="compositionally biased region" description="Low complexity" evidence="7">
    <location>
        <begin position="97"/>
        <end position="121"/>
    </location>
</feature>
<evidence type="ECO:0000259" key="8">
    <source>
        <dbReference type="Pfam" id="PF04082"/>
    </source>
</evidence>
<accession>A0A066V9S1</accession>
<dbReference type="GO" id="GO:0005634">
    <property type="term" value="C:nucleus"/>
    <property type="evidence" value="ECO:0007669"/>
    <property type="project" value="UniProtKB-SubCell"/>
</dbReference>
<dbReference type="OrthoDB" id="1405595at2759"/>
<evidence type="ECO:0000256" key="7">
    <source>
        <dbReference type="SAM" id="MobiDB-lite"/>
    </source>
</evidence>
<dbReference type="GO" id="GO:0000978">
    <property type="term" value="F:RNA polymerase II cis-regulatory region sequence-specific DNA binding"/>
    <property type="evidence" value="ECO:0007669"/>
    <property type="project" value="InterPro"/>
</dbReference>
<dbReference type="InterPro" id="IPR007219">
    <property type="entry name" value="XnlR_reg_dom"/>
</dbReference>
<dbReference type="HOGENOM" id="CLU_428396_0_0_1"/>